<dbReference type="OrthoDB" id="5506277at2"/>
<sequence length="418" mass="45802">MRLSRRGFTLIELLVGGAVGSVVLLGISLTFMSQARQYQTHASRRSIQANARQAMSFMSRNLRSAGYGVNPDRAIIAYDSYNAATDLAQTGYPDAIAVHSRDLLFRRDITSASANSLTVSTPVARLERGQILLVLCRNSGAVSTTQQHAFVTVGQRVVNSTQIPLDPTDPGSAPNSPMAMPGRLFHEQSRLESHACYDTAQVVKIHRAAFYVAAFDEPDSPRRTPYLMMHQGTDLNGDNIINAADAVPIAEGIEQLQVAYILNSVRNAMPRIIGVNEATSPEHYGEEWQTMVPTSMPGPDWYMRWTPPEPLPPGFEDPREADSPVNIRQVRVTLVSRSSVPDPQHTGDNLMLSSEGTLIGGIVPWRQLENLSVTGLTPNTKDFTPQEGGYYRVILRESVTPKNLQLNSQFIATTEAGG</sequence>
<name>A0A1H7NRP6_STIAU</name>
<proteinExistence type="predicted"/>
<dbReference type="InterPro" id="IPR012902">
    <property type="entry name" value="N_methyl_site"/>
</dbReference>
<dbReference type="NCBIfam" id="TIGR02532">
    <property type="entry name" value="IV_pilin_GFxxxE"/>
    <property type="match status" value="1"/>
</dbReference>
<dbReference type="EMBL" id="FOAP01000005">
    <property type="protein sequence ID" value="SEL26031.1"/>
    <property type="molecule type" value="Genomic_DNA"/>
</dbReference>
<dbReference type="Pfam" id="PF07963">
    <property type="entry name" value="N_methyl"/>
    <property type="match status" value="1"/>
</dbReference>
<organism evidence="2 3">
    <name type="scientific">Stigmatella aurantiaca</name>
    <dbReference type="NCBI Taxonomy" id="41"/>
    <lineage>
        <taxon>Bacteria</taxon>
        <taxon>Pseudomonadati</taxon>
        <taxon>Myxococcota</taxon>
        <taxon>Myxococcia</taxon>
        <taxon>Myxococcales</taxon>
        <taxon>Cystobacterineae</taxon>
        <taxon>Archangiaceae</taxon>
        <taxon>Stigmatella</taxon>
    </lineage>
</organism>
<evidence type="ECO:0000313" key="2">
    <source>
        <dbReference type="EMBL" id="SEL26031.1"/>
    </source>
</evidence>
<keyword evidence="1" id="KW-1133">Transmembrane helix</keyword>
<reference evidence="3" key="1">
    <citation type="submission" date="2016-10" db="EMBL/GenBank/DDBJ databases">
        <authorList>
            <person name="Varghese N."/>
            <person name="Submissions S."/>
        </authorList>
    </citation>
    <scope>NUCLEOTIDE SEQUENCE [LARGE SCALE GENOMIC DNA]</scope>
    <source>
        <strain evidence="3">DSM 17044</strain>
    </source>
</reference>
<protein>
    <submittedName>
        <fullName evidence="2">Type IV pilus assembly protein PilW</fullName>
    </submittedName>
</protein>
<keyword evidence="3" id="KW-1185">Reference proteome</keyword>
<keyword evidence="1" id="KW-0812">Transmembrane</keyword>
<accession>A0A1H7NRP6</accession>
<gene>
    <name evidence="2" type="ORF">SAMN05444354_10545</name>
</gene>
<keyword evidence="1" id="KW-0472">Membrane</keyword>
<evidence type="ECO:0000313" key="3">
    <source>
        <dbReference type="Proteomes" id="UP000182719"/>
    </source>
</evidence>
<dbReference type="AlphaFoldDB" id="A0A1H7NRP6"/>
<dbReference type="RefSeq" id="WP_075006391.1">
    <property type="nucleotide sequence ID" value="NZ_FOAP01000005.1"/>
</dbReference>
<dbReference type="PROSITE" id="PS00409">
    <property type="entry name" value="PROKAR_NTER_METHYL"/>
    <property type="match status" value="1"/>
</dbReference>
<dbReference type="Proteomes" id="UP000182719">
    <property type="component" value="Unassembled WGS sequence"/>
</dbReference>
<evidence type="ECO:0000256" key="1">
    <source>
        <dbReference type="SAM" id="Phobius"/>
    </source>
</evidence>
<feature type="transmembrane region" description="Helical" evidence="1">
    <location>
        <begin position="7"/>
        <end position="32"/>
    </location>
</feature>